<dbReference type="PROSITE" id="PS00122">
    <property type="entry name" value="CARBOXYLESTERASE_B_1"/>
    <property type="match status" value="1"/>
</dbReference>
<dbReference type="InterPro" id="IPR029058">
    <property type="entry name" value="AB_hydrolase_fold"/>
</dbReference>
<evidence type="ECO:0000256" key="3">
    <source>
        <dbReference type="RuleBase" id="RU361235"/>
    </source>
</evidence>
<dbReference type="Gene3D" id="3.40.50.1820">
    <property type="entry name" value="alpha/beta hydrolase"/>
    <property type="match status" value="1"/>
</dbReference>
<dbReference type="EC" id="3.1.1.-" evidence="3"/>
<proteinExistence type="inferred from homology"/>
<dbReference type="SUPFAM" id="SSF53474">
    <property type="entry name" value="alpha/beta-Hydrolases"/>
    <property type="match status" value="1"/>
</dbReference>
<dbReference type="PANTHER" id="PTHR11559">
    <property type="entry name" value="CARBOXYLESTERASE"/>
    <property type="match status" value="1"/>
</dbReference>
<comment type="similarity">
    <text evidence="1 3">Belongs to the type-B carboxylesterase/lipase family.</text>
</comment>
<dbReference type="InterPro" id="IPR019826">
    <property type="entry name" value="Carboxylesterase_B_AS"/>
</dbReference>
<dbReference type="Proteomes" id="UP001296104">
    <property type="component" value="Unassembled WGS sequence"/>
</dbReference>
<evidence type="ECO:0000256" key="1">
    <source>
        <dbReference type="ARBA" id="ARBA00005964"/>
    </source>
</evidence>
<feature type="chain" id="PRO_5042316739" description="Carboxylic ester hydrolase" evidence="3">
    <location>
        <begin position="20"/>
        <end position="593"/>
    </location>
</feature>
<dbReference type="InterPro" id="IPR002018">
    <property type="entry name" value="CarbesteraseB"/>
</dbReference>
<evidence type="ECO:0000313" key="6">
    <source>
        <dbReference type="Proteomes" id="UP001296104"/>
    </source>
</evidence>
<dbReference type="GO" id="GO:0016787">
    <property type="term" value="F:hydrolase activity"/>
    <property type="evidence" value="ECO:0007669"/>
    <property type="project" value="UniProtKB-KW"/>
</dbReference>
<evidence type="ECO:0000259" key="4">
    <source>
        <dbReference type="Pfam" id="PF00135"/>
    </source>
</evidence>
<dbReference type="Pfam" id="PF00135">
    <property type="entry name" value="COesterase"/>
    <property type="match status" value="1"/>
</dbReference>
<comment type="caution">
    <text evidence="5">The sequence shown here is derived from an EMBL/GenBank/DDBJ whole genome shotgun (WGS) entry which is preliminary data.</text>
</comment>
<keyword evidence="3" id="KW-0732">Signal</keyword>
<keyword evidence="2 3" id="KW-0378">Hydrolase</keyword>
<protein>
    <recommendedName>
        <fullName evidence="3">Carboxylic ester hydrolase</fullName>
        <ecNumber evidence="3">3.1.1.-</ecNumber>
    </recommendedName>
</protein>
<dbReference type="EMBL" id="CAVMBE010000021">
    <property type="protein sequence ID" value="CAK4000325.1"/>
    <property type="molecule type" value="Genomic_DNA"/>
</dbReference>
<evidence type="ECO:0000256" key="2">
    <source>
        <dbReference type="ARBA" id="ARBA00022801"/>
    </source>
</evidence>
<accession>A0AAI9EAJ1</accession>
<keyword evidence="6" id="KW-1185">Reference proteome</keyword>
<organism evidence="5 6">
    <name type="scientific">Lecanosticta acicola</name>
    <dbReference type="NCBI Taxonomy" id="111012"/>
    <lineage>
        <taxon>Eukaryota</taxon>
        <taxon>Fungi</taxon>
        <taxon>Dikarya</taxon>
        <taxon>Ascomycota</taxon>
        <taxon>Pezizomycotina</taxon>
        <taxon>Dothideomycetes</taxon>
        <taxon>Dothideomycetidae</taxon>
        <taxon>Mycosphaerellales</taxon>
        <taxon>Mycosphaerellaceae</taxon>
        <taxon>Lecanosticta</taxon>
    </lineage>
</organism>
<sequence>MTLLKTLMPVLALTSYVLAGTNGVPTAKIRNGLVKGLHLETFDQDIFLGIPFAEAPRLDNPRPINMTWNETFDATHFGPACYGFGSNIDLNLTQSEDCLNLNIVRPSEYFERALPVLVWVYGGGFTQGSNADPMMNLSYIVQTSVENQQPSIAVSINYRLSFLGFPGGNVSLEAGISNLGLKDQQIALQWIQQNIRAFGGDPKRVTIWGESAGGVSVGLHLISRGGKGSEGLFRGAIMSSGTVVGAGNPKSPYALNGDYDQIVDHAGCANTTNTLQCLRAVPIEAIYPFERIVSYSGPVIDGDFIQREPLLELNDGNVHRVPIVLGANSDEGLFVVNLLGSPNDEAALRKLCQTALPGLSNSTIGALLTAYPSDGPAPPYTLRSDFPWCTAVQAANISDCTPLYRRTAAILGDFFADLGRRMVSQRWPEAVYSYRFVADSTSIPITYWKGLGPGFANHGTDIAYGFRLPGNFTTSIHYYPPVKPTPGHEGLSRVMASRYISFVHGLDPNAVALPSVVSWPRYNDKQVNYVFNVSPEDHIDIHLEPDTYRERGIGIWMTHAFEAFYGDLSEGRVRGMRYKSSTSAVEKNPKYML</sequence>
<gene>
    <name evidence="5" type="ORF">LECACI_7A004163</name>
</gene>
<feature type="domain" description="Carboxylesterase type B" evidence="4">
    <location>
        <begin position="25"/>
        <end position="530"/>
    </location>
</feature>
<dbReference type="AlphaFoldDB" id="A0AAI9EAJ1"/>
<name>A0AAI9EAJ1_9PEZI</name>
<reference evidence="5" key="1">
    <citation type="submission" date="2023-11" db="EMBL/GenBank/DDBJ databases">
        <authorList>
            <person name="Alioto T."/>
            <person name="Alioto T."/>
            <person name="Gomez Garrido J."/>
        </authorList>
    </citation>
    <scope>NUCLEOTIDE SEQUENCE</scope>
</reference>
<dbReference type="InterPro" id="IPR050309">
    <property type="entry name" value="Type-B_Carboxylest/Lipase"/>
</dbReference>
<evidence type="ECO:0000313" key="5">
    <source>
        <dbReference type="EMBL" id="CAK4000325.1"/>
    </source>
</evidence>
<feature type="signal peptide" evidence="3">
    <location>
        <begin position="1"/>
        <end position="19"/>
    </location>
</feature>